<sequence length="224" mass="26175">MKKIVFLAMLLLLTGPATYRAKAQIPVIDVIKGAVKKVIKAMDLQIQRQQNRVIWLQNAQKTLENAMSKLKLREISEWTEQQRKLYDDYFQELKKVKDLLSTYQKVRDIIARQLELVDEYKRAWNLLKRDPHFTAEELSQMYGVYTAILDESLKNIDQLFLVTNSFQTQMTDGKRLELIGKSDDAIRRNLIDLRSYNRKNFGLSVARATDEKEAAMLKKVYGLN</sequence>
<organism evidence="2 3">
    <name type="scientific">Pedobacter albus</name>
    <dbReference type="NCBI Taxonomy" id="3113905"/>
    <lineage>
        <taxon>Bacteria</taxon>
        <taxon>Pseudomonadati</taxon>
        <taxon>Bacteroidota</taxon>
        <taxon>Sphingobacteriia</taxon>
        <taxon>Sphingobacteriales</taxon>
        <taxon>Sphingobacteriaceae</taxon>
        <taxon>Pedobacter</taxon>
    </lineage>
</organism>
<evidence type="ECO:0000256" key="1">
    <source>
        <dbReference type="SAM" id="SignalP"/>
    </source>
</evidence>
<gene>
    <name evidence="2" type="ORF">VRU48_14880</name>
</gene>
<accession>A0ABU7IAU9</accession>
<evidence type="ECO:0000313" key="2">
    <source>
        <dbReference type="EMBL" id="MEE1946406.1"/>
    </source>
</evidence>
<proteinExistence type="predicted"/>
<comment type="caution">
    <text evidence="2">The sequence shown here is derived from an EMBL/GenBank/DDBJ whole genome shotgun (WGS) entry which is preliminary data.</text>
</comment>
<dbReference type="EMBL" id="JAZDQT010000002">
    <property type="protein sequence ID" value="MEE1946406.1"/>
    <property type="molecule type" value="Genomic_DNA"/>
</dbReference>
<name>A0ABU7IAU9_9SPHI</name>
<dbReference type="Proteomes" id="UP001336835">
    <property type="component" value="Unassembled WGS sequence"/>
</dbReference>
<keyword evidence="3" id="KW-1185">Reference proteome</keyword>
<feature type="chain" id="PRO_5045058141" evidence="1">
    <location>
        <begin position="20"/>
        <end position="224"/>
    </location>
</feature>
<reference evidence="2 3" key="1">
    <citation type="submission" date="2024-01" db="EMBL/GenBank/DDBJ databases">
        <title>Pedobacter sp. nov., isolated from fresh soil.</title>
        <authorList>
            <person name="Le N.T.T."/>
        </authorList>
    </citation>
    <scope>NUCLEOTIDE SEQUENCE [LARGE SCALE GENOMIC DNA]</scope>
    <source>
        <strain evidence="2 3">KR3-3</strain>
    </source>
</reference>
<evidence type="ECO:0000313" key="3">
    <source>
        <dbReference type="Proteomes" id="UP001336835"/>
    </source>
</evidence>
<keyword evidence="1" id="KW-0732">Signal</keyword>
<protein>
    <submittedName>
        <fullName evidence="2">Conjugal transfer protein TraI</fullName>
    </submittedName>
</protein>
<feature type="signal peptide" evidence="1">
    <location>
        <begin position="1"/>
        <end position="19"/>
    </location>
</feature>
<dbReference type="RefSeq" id="WP_330108706.1">
    <property type="nucleotide sequence ID" value="NZ_JAZDQT010000002.1"/>
</dbReference>